<reference evidence="2 3" key="1">
    <citation type="journal article" date="2020" name="Mol. Biol. Evol.">
        <title>Distinct Expression and Methylation Patterns for Genes with Different Fates following a Single Whole-Genome Duplication in Flowering Plants.</title>
        <authorList>
            <person name="Shi T."/>
            <person name="Rahmani R.S."/>
            <person name="Gugger P.F."/>
            <person name="Wang M."/>
            <person name="Li H."/>
            <person name="Zhang Y."/>
            <person name="Li Z."/>
            <person name="Wang Q."/>
            <person name="Van de Peer Y."/>
            <person name="Marchal K."/>
            <person name="Chen J."/>
        </authorList>
    </citation>
    <scope>NUCLEOTIDE SEQUENCE [LARGE SCALE GENOMIC DNA]</scope>
    <source>
        <tissue evidence="2">Leaf</tissue>
    </source>
</reference>
<proteinExistence type="predicted"/>
<gene>
    <name evidence="2" type="ORF">HUJ06_019411</name>
</gene>
<dbReference type="Proteomes" id="UP000607653">
    <property type="component" value="Unassembled WGS sequence"/>
</dbReference>
<sequence>MQHQIGELQTQARGKGVDTNGGNSSGLLPTPTLPVLQNRTTTTGDSEVACSLRLEVPRFNGTNPFTWIFRIQQYFDFVRTAEEQRLRIVAFHMEGIASEWFQWMSNNNLLTGWADFLQQVKLRFGPSQFEDYQGALSKLNQ</sequence>
<keyword evidence="3" id="KW-1185">Reference proteome</keyword>
<comment type="caution">
    <text evidence="2">The sequence shown here is derived from an EMBL/GenBank/DDBJ whole genome shotgun (WGS) entry which is preliminary data.</text>
</comment>
<evidence type="ECO:0000313" key="2">
    <source>
        <dbReference type="EMBL" id="DAD17948.1"/>
    </source>
</evidence>
<name>A0A822XK63_NELNU</name>
<evidence type="ECO:0000256" key="1">
    <source>
        <dbReference type="SAM" id="MobiDB-lite"/>
    </source>
</evidence>
<evidence type="ECO:0000313" key="3">
    <source>
        <dbReference type="Proteomes" id="UP000607653"/>
    </source>
</evidence>
<dbReference type="EMBL" id="DUZY01000001">
    <property type="protein sequence ID" value="DAD17948.1"/>
    <property type="molecule type" value="Genomic_DNA"/>
</dbReference>
<organism evidence="2 3">
    <name type="scientific">Nelumbo nucifera</name>
    <name type="common">Sacred lotus</name>
    <dbReference type="NCBI Taxonomy" id="4432"/>
    <lineage>
        <taxon>Eukaryota</taxon>
        <taxon>Viridiplantae</taxon>
        <taxon>Streptophyta</taxon>
        <taxon>Embryophyta</taxon>
        <taxon>Tracheophyta</taxon>
        <taxon>Spermatophyta</taxon>
        <taxon>Magnoliopsida</taxon>
        <taxon>Proteales</taxon>
        <taxon>Nelumbonaceae</taxon>
        <taxon>Nelumbo</taxon>
    </lineage>
</organism>
<protein>
    <recommendedName>
        <fullName evidence="4">Retrotransposon gag domain-containing protein</fullName>
    </recommendedName>
</protein>
<feature type="region of interest" description="Disordered" evidence="1">
    <location>
        <begin position="1"/>
        <end position="40"/>
    </location>
</feature>
<dbReference type="AlphaFoldDB" id="A0A822XK63"/>
<feature type="compositionally biased region" description="Polar residues" evidence="1">
    <location>
        <begin position="1"/>
        <end position="12"/>
    </location>
</feature>
<accession>A0A822XK63</accession>
<evidence type="ECO:0008006" key="4">
    <source>
        <dbReference type="Google" id="ProtNLM"/>
    </source>
</evidence>